<sequence length="703" mass="78724">MSAISHPHAPKTEILHVQMPWEARAEDIQRKEKWSVLEKILSIRPFGRNELNAVLTLNTNKRASHQLLTAPSSKLPNASFNIPAIIENCPRDAIRGFDEYLKALSEPEQQAIQTVLLSFMADCFLQLRTQITSSPYVCGQYNTITPPSPKTELEIPFLMKHHAPSPQSRTPSAPAPFFSTQMVSISRILTPGLLAGMFFCFFHTRPEIIEAEAGNYRLFMPNTTFADLLEYSTRVMSSNSSKSILLLDQTSIVFKKKVQPTAKQLERKQARKEARKNTRQSWKEKKQAKRAAMEARMAEGTSESEDPQPSPSSQITPPHSPSTSTPSPAAPSKPTSSSKVHIHPASVTKLNCLFHFFHRVHSSGPLSRQLEVQRRSMDKTPDWAESRKTLCRVLIDIDGRVEDTPPHHFKVDFANRFLGGGVLRHGAVQEEILLSICPEGLIPMLFLEEHSANEASLIVNAERFCQYKGYQMAFAFNGPFHEEPESEVKSRMIVMDATNYSGPPTGRNEVKNQWSKTAIDRELNKALTGFSFVTPGESLCTGHWGCGAYRGDRVMKFLLQWMAASEQEVGEMQWCGMEEKADILRVMSLAEHLARSRCTPRPRDGPSEGSVGVTAHHPELIEEYTSLSPPSPLSPTPASTPPVTVGDLYRALLVFCQPFSSAAPKEKTSLSAEERKEAYLSRVQITRPSGQELVEFLVKRFER</sequence>
<evidence type="ECO:0000259" key="2">
    <source>
        <dbReference type="Pfam" id="PF05028"/>
    </source>
</evidence>
<keyword evidence="4" id="KW-1185">Reference proteome</keyword>
<name>A0ABQ9WX40_9EUKA</name>
<feature type="compositionally biased region" description="Low complexity" evidence="1">
    <location>
        <begin position="311"/>
        <end position="339"/>
    </location>
</feature>
<evidence type="ECO:0000313" key="3">
    <source>
        <dbReference type="EMBL" id="KAK2944091.1"/>
    </source>
</evidence>
<feature type="region of interest" description="Disordered" evidence="1">
    <location>
        <begin position="258"/>
        <end position="341"/>
    </location>
</feature>
<proteinExistence type="predicted"/>
<accession>A0ABQ9WX40</accession>
<dbReference type="InterPro" id="IPR046372">
    <property type="entry name" value="PARG_cat_C"/>
</dbReference>
<feature type="compositionally biased region" description="Basic and acidic residues" evidence="1">
    <location>
        <begin position="264"/>
        <end position="297"/>
    </location>
</feature>
<comment type="caution">
    <text evidence="3">The sequence shown here is derived from an EMBL/GenBank/DDBJ whole genome shotgun (WGS) entry which is preliminary data.</text>
</comment>
<gene>
    <name evidence="3" type="ORF">BLNAU_20975</name>
</gene>
<evidence type="ECO:0000256" key="1">
    <source>
        <dbReference type="SAM" id="MobiDB-lite"/>
    </source>
</evidence>
<protein>
    <submittedName>
        <fullName evidence="3">PolyADP ribose glycohydrolase</fullName>
    </submittedName>
</protein>
<dbReference type="Proteomes" id="UP001281761">
    <property type="component" value="Unassembled WGS sequence"/>
</dbReference>
<organism evidence="3 4">
    <name type="scientific">Blattamonas nauphoetae</name>
    <dbReference type="NCBI Taxonomy" id="2049346"/>
    <lineage>
        <taxon>Eukaryota</taxon>
        <taxon>Metamonada</taxon>
        <taxon>Preaxostyla</taxon>
        <taxon>Oxymonadida</taxon>
        <taxon>Blattamonas</taxon>
    </lineage>
</organism>
<dbReference type="PANTHER" id="PTHR12837:SF0">
    <property type="entry name" value="POLY(ADP-RIBOSE) GLYCOHYDROLASE"/>
    <property type="match status" value="1"/>
</dbReference>
<dbReference type="EMBL" id="JARBJD010000314">
    <property type="protein sequence ID" value="KAK2944091.1"/>
    <property type="molecule type" value="Genomic_DNA"/>
</dbReference>
<dbReference type="InterPro" id="IPR007724">
    <property type="entry name" value="Poly_GlycHdrlase"/>
</dbReference>
<dbReference type="Pfam" id="PF05028">
    <property type="entry name" value="PARG_cat_C"/>
    <property type="match status" value="1"/>
</dbReference>
<feature type="domain" description="PARG catalytic Macro" evidence="2">
    <location>
        <begin position="381"/>
        <end position="580"/>
    </location>
</feature>
<evidence type="ECO:0000313" key="4">
    <source>
        <dbReference type="Proteomes" id="UP001281761"/>
    </source>
</evidence>
<dbReference type="PANTHER" id="PTHR12837">
    <property type="entry name" value="POLY ADP-RIBOSE GLYCOHYDROLASE"/>
    <property type="match status" value="1"/>
</dbReference>
<reference evidence="3 4" key="1">
    <citation type="journal article" date="2022" name="bioRxiv">
        <title>Genomics of Preaxostyla Flagellates Illuminates Evolutionary Transitions and the Path Towards Mitochondrial Loss.</title>
        <authorList>
            <person name="Novak L.V.F."/>
            <person name="Treitli S.C."/>
            <person name="Pyrih J."/>
            <person name="Halakuc P."/>
            <person name="Pipaliya S.V."/>
            <person name="Vacek V."/>
            <person name="Brzon O."/>
            <person name="Soukal P."/>
            <person name="Eme L."/>
            <person name="Dacks J.B."/>
            <person name="Karnkowska A."/>
            <person name="Elias M."/>
            <person name="Hampl V."/>
        </authorList>
    </citation>
    <scope>NUCLEOTIDE SEQUENCE [LARGE SCALE GENOMIC DNA]</scope>
    <source>
        <strain evidence="3">NAU3</strain>
        <tissue evidence="3">Gut</tissue>
    </source>
</reference>